<dbReference type="GO" id="GO:0046872">
    <property type="term" value="F:metal ion binding"/>
    <property type="evidence" value="ECO:0007669"/>
    <property type="project" value="UniProtKB-KW"/>
</dbReference>
<dbReference type="SFLD" id="SFLDG01086">
    <property type="entry name" value="elongater_protein-like"/>
    <property type="match status" value="1"/>
</dbReference>
<gene>
    <name evidence="7" type="ORF">NCTC13079_00876</name>
</gene>
<dbReference type="PANTHER" id="PTHR43409">
    <property type="entry name" value="ANAEROBIC MAGNESIUM-PROTOPORPHYRIN IX MONOMETHYL ESTER CYCLASE-RELATED"/>
    <property type="match status" value="1"/>
</dbReference>
<dbReference type="KEGG" id="piv:NCTC13079_00876"/>
<dbReference type="SMART" id="SM00729">
    <property type="entry name" value="Elp3"/>
    <property type="match status" value="1"/>
</dbReference>
<dbReference type="InterPro" id="IPR013785">
    <property type="entry name" value="Aldolase_TIM"/>
</dbReference>
<keyword evidence="2" id="KW-0949">S-adenosyl-L-methionine</keyword>
<dbReference type="Pfam" id="PF04055">
    <property type="entry name" value="Radical_SAM"/>
    <property type="match status" value="1"/>
</dbReference>
<comment type="cofactor">
    <cofactor evidence="1">
        <name>[4Fe-4S] cluster</name>
        <dbReference type="ChEBI" id="CHEBI:49883"/>
    </cofactor>
</comment>
<keyword evidence="3" id="KW-0479">Metal-binding</keyword>
<evidence type="ECO:0000256" key="1">
    <source>
        <dbReference type="ARBA" id="ARBA00001966"/>
    </source>
</evidence>
<dbReference type="Gene3D" id="3.20.20.70">
    <property type="entry name" value="Aldolase class I"/>
    <property type="match status" value="1"/>
</dbReference>
<keyword evidence="5" id="KW-0411">Iron-sulfur</keyword>
<proteinExistence type="predicted"/>
<protein>
    <submittedName>
        <fullName evidence="7">Coproporphyrinogen III oxidase</fullName>
    </submittedName>
</protein>
<dbReference type="InterPro" id="IPR058240">
    <property type="entry name" value="rSAM_sf"/>
</dbReference>
<dbReference type="RefSeq" id="WP_126465475.1">
    <property type="nucleotide sequence ID" value="NZ_LR134523.1"/>
</dbReference>
<evidence type="ECO:0000313" key="7">
    <source>
        <dbReference type="EMBL" id="VEJ35713.1"/>
    </source>
</evidence>
<keyword evidence="8" id="KW-1185">Reference proteome</keyword>
<evidence type="ECO:0000256" key="2">
    <source>
        <dbReference type="ARBA" id="ARBA00022691"/>
    </source>
</evidence>
<dbReference type="EMBL" id="LR134523">
    <property type="protein sequence ID" value="VEJ35713.1"/>
    <property type="molecule type" value="Genomic_DNA"/>
</dbReference>
<dbReference type="Pfam" id="PF16199">
    <property type="entry name" value="Radical_SAM_C"/>
    <property type="match status" value="1"/>
</dbReference>
<dbReference type="SUPFAM" id="SSF102114">
    <property type="entry name" value="Radical SAM enzymes"/>
    <property type="match status" value="1"/>
</dbReference>
<dbReference type="GO" id="GO:0003824">
    <property type="term" value="F:catalytic activity"/>
    <property type="evidence" value="ECO:0007669"/>
    <property type="project" value="InterPro"/>
</dbReference>
<dbReference type="PROSITE" id="PS51918">
    <property type="entry name" value="RADICAL_SAM"/>
    <property type="match status" value="1"/>
</dbReference>
<evidence type="ECO:0000313" key="8">
    <source>
        <dbReference type="Proteomes" id="UP000269544"/>
    </source>
</evidence>
<dbReference type="InterPro" id="IPR051198">
    <property type="entry name" value="BchE-like"/>
</dbReference>
<keyword evidence="4" id="KW-0408">Iron</keyword>
<reference evidence="7 8" key="1">
    <citation type="submission" date="2018-12" db="EMBL/GenBank/DDBJ databases">
        <authorList>
            <consortium name="Pathogen Informatics"/>
        </authorList>
    </citation>
    <scope>NUCLEOTIDE SEQUENCE [LARGE SCALE GENOMIC DNA]</scope>
    <source>
        <strain evidence="7 8">NCTC13079</strain>
    </source>
</reference>
<dbReference type="InterPro" id="IPR032432">
    <property type="entry name" value="Radical_SAM_C"/>
</dbReference>
<dbReference type="InterPro" id="IPR006638">
    <property type="entry name" value="Elp3/MiaA/NifB-like_rSAM"/>
</dbReference>
<evidence type="ECO:0000256" key="3">
    <source>
        <dbReference type="ARBA" id="ARBA00022723"/>
    </source>
</evidence>
<dbReference type="GO" id="GO:0051536">
    <property type="term" value="F:iron-sulfur cluster binding"/>
    <property type="evidence" value="ECO:0007669"/>
    <property type="project" value="UniProtKB-KW"/>
</dbReference>
<name>A0A448V1K8_9FIRM</name>
<dbReference type="OrthoDB" id="9815044at2"/>
<dbReference type="InterPro" id="IPR007197">
    <property type="entry name" value="rSAM"/>
</dbReference>
<dbReference type="Proteomes" id="UP000269544">
    <property type="component" value="Chromosome"/>
</dbReference>
<organism evidence="7 8">
    <name type="scientific">Aedoeadaptatus ivorii</name>
    <dbReference type="NCBI Taxonomy" id="54006"/>
    <lineage>
        <taxon>Bacteria</taxon>
        <taxon>Bacillati</taxon>
        <taxon>Bacillota</taxon>
        <taxon>Tissierellia</taxon>
        <taxon>Tissierellales</taxon>
        <taxon>Peptoniphilaceae</taxon>
        <taxon>Aedoeadaptatus</taxon>
    </lineage>
</organism>
<evidence type="ECO:0000256" key="5">
    <source>
        <dbReference type="ARBA" id="ARBA00023014"/>
    </source>
</evidence>
<dbReference type="CDD" id="cd01335">
    <property type="entry name" value="Radical_SAM"/>
    <property type="match status" value="1"/>
</dbReference>
<dbReference type="SFLD" id="SFLDS00029">
    <property type="entry name" value="Radical_SAM"/>
    <property type="match status" value="1"/>
</dbReference>
<dbReference type="SFLD" id="SFLDG01082">
    <property type="entry name" value="B12-binding_domain_containing"/>
    <property type="match status" value="1"/>
</dbReference>
<feature type="domain" description="Radical SAM core" evidence="6">
    <location>
        <begin position="1"/>
        <end position="230"/>
    </location>
</feature>
<evidence type="ECO:0000259" key="6">
    <source>
        <dbReference type="PROSITE" id="PS51918"/>
    </source>
</evidence>
<sequence length="327" mass="37150">MAPKSRIIPIFIPFAGCPVRCVYCDQHRITRIENPVTPELVRDLAEAGIRRAQAGAQVAFYGGSFTMLPVSTQDQLLESLTDFMADGRISGVRISTRPEDFTEAVGRRLRVHGVDTVEFGIQSVDRDVLAASRRGITFFEMEQSVQAAKASGFAVGLQQMIGLPEDDREKSTRTAEWIAEYADFVRIYPTVVFENTELYDRYRSGNYRPLSLKEAIDRTVELLEYYEAHRIPVIRVGLPSMARDAYVIGPYHDQFRGFCESLRRVRKIEASHRRLRAVSASPEEISRIVGPYGCGKKRLEKRFGPIVFRPVPHQVQIETESWEETCI</sequence>
<evidence type="ECO:0000256" key="4">
    <source>
        <dbReference type="ARBA" id="ARBA00023004"/>
    </source>
</evidence>
<dbReference type="AlphaFoldDB" id="A0A448V1K8"/>
<accession>A0A448V1K8</accession>